<dbReference type="GO" id="GO:0003735">
    <property type="term" value="F:structural constituent of ribosome"/>
    <property type="evidence" value="ECO:0007669"/>
    <property type="project" value="InterPro"/>
</dbReference>
<keyword evidence="1 5" id="KW-0689">Ribosomal protein</keyword>
<protein>
    <recommendedName>
        <fullName evidence="3">50S ribosomal protein L7/L12</fullName>
    </recommendedName>
</protein>
<dbReference type="InterPro" id="IPR014719">
    <property type="entry name" value="Ribosomal_bL12_C/ClpS-like"/>
</dbReference>
<keyword evidence="2" id="KW-0687">Ribonucleoprotein</keyword>
<dbReference type="GO" id="GO:0003729">
    <property type="term" value="F:mRNA binding"/>
    <property type="evidence" value="ECO:0007669"/>
    <property type="project" value="TreeGrafter"/>
</dbReference>
<dbReference type="EMBL" id="CP071412">
    <property type="protein sequence ID" value="QSW37982.1"/>
    <property type="molecule type" value="Genomic_DNA"/>
</dbReference>
<dbReference type="AlphaFoldDB" id="A0A975ADU8"/>
<dbReference type="InterPro" id="IPR000206">
    <property type="entry name" value="Ribosomal_bL12"/>
</dbReference>
<evidence type="ECO:0000256" key="3">
    <source>
        <dbReference type="ARBA" id="ARBA00035412"/>
    </source>
</evidence>
<gene>
    <name evidence="5" type="ORF">JSR06_00025</name>
</gene>
<reference evidence="5" key="2">
    <citation type="submission" date="2021-03" db="EMBL/GenBank/DDBJ databases">
        <title>Alternative transmission patterns in independently acquired nutritional co-symbionts of Dictyopharidae planthoppers.</title>
        <authorList>
            <person name="Michalik A."/>
            <person name="Lukasik P."/>
        </authorList>
    </citation>
    <scope>NUCLEOTIDE SEQUENCE</scope>
    <source>
        <strain evidence="5">RANSCY</strain>
    </source>
</reference>
<organism evidence="5 6">
    <name type="scientific">Candidatus Vidania fulgoroideorum</name>
    <dbReference type="NCBI Taxonomy" id="881286"/>
    <lineage>
        <taxon>Bacteria</taxon>
        <taxon>Pseudomonadati</taxon>
        <taxon>Pseudomonadota</taxon>
        <taxon>Betaproteobacteria</taxon>
        <taxon>Candidatus Vidania</taxon>
    </lineage>
</organism>
<dbReference type="PANTHER" id="PTHR45987:SF4">
    <property type="entry name" value="LARGE RIBOSOMAL SUBUNIT PROTEIN BL12M"/>
    <property type="match status" value="1"/>
</dbReference>
<evidence type="ECO:0000259" key="4">
    <source>
        <dbReference type="Pfam" id="PF00542"/>
    </source>
</evidence>
<dbReference type="InterPro" id="IPR036235">
    <property type="entry name" value="Ribosomal_bL12_oligo_N_sf"/>
</dbReference>
<dbReference type="Proteomes" id="UP000663347">
    <property type="component" value="Chromosome"/>
</dbReference>
<dbReference type="SUPFAM" id="SSF54736">
    <property type="entry name" value="ClpS-like"/>
    <property type="match status" value="1"/>
</dbReference>
<dbReference type="Gene3D" id="3.30.1390.10">
    <property type="match status" value="1"/>
</dbReference>
<dbReference type="SUPFAM" id="SSF48300">
    <property type="entry name" value="Ribosomal protein L7/12, oligomerisation (N-terminal) domain"/>
    <property type="match status" value="1"/>
</dbReference>
<evidence type="ECO:0000256" key="2">
    <source>
        <dbReference type="ARBA" id="ARBA00023274"/>
    </source>
</evidence>
<accession>A0A975ADU8</accession>
<evidence type="ECO:0000313" key="5">
    <source>
        <dbReference type="EMBL" id="QSW37982.1"/>
    </source>
</evidence>
<evidence type="ECO:0000313" key="6">
    <source>
        <dbReference type="Proteomes" id="UP000663347"/>
    </source>
</evidence>
<dbReference type="InterPro" id="IPR013823">
    <property type="entry name" value="Ribosomal_bL12_C"/>
</dbReference>
<dbReference type="GO" id="GO:0006412">
    <property type="term" value="P:translation"/>
    <property type="evidence" value="ECO:0007669"/>
    <property type="project" value="InterPro"/>
</dbReference>
<evidence type="ECO:0000256" key="1">
    <source>
        <dbReference type="ARBA" id="ARBA00022980"/>
    </source>
</evidence>
<dbReference type="GO" id="GO:0005840">
    <property type="term" value="C:ribosome"/>
    <property type="evidence" value="ECO:0007669"/>
    <property type="project" value="UniProtKB-KW"/>
</dbReference>
<feature type="domain" description="Large ribosomal subunit protein bL12 C-terminal" evidence="4">
    <location>
        <begin position="53"/>
        <end position="115"/>
    </location>
</feature>
<sequence length="115" mass="12692">MSVEEIFNNILKLNLEELCVLVKMIEGKFPIDNLPSIAPKDTSNVVNKNSRSISLLECGPNKISVIKLVKEITGLSLLASKKLVDTLPSVIKDSVDNKEFNMIESKFTSLGCKVK</sequence>
<dbReference type="PANTHER" id="PTHR45987">
    <property type="entry name" value="39S RIBOSOMAL PROTEIN L12"/>
    <property type="match status" value="1"/>
</dbReference>
<name>A0A975ADU8_9PROT</name>
<reference evidence="5" key="1">
    <citation type="submission" date="2021-02" db="EMBL/GenBank/DDBJ databases">
        <authorList>
            <person name="Franco D."/>
        </authorList>
    </citation>
    <scope>NUCLEOTIDE SEQUENCE</scope>
    <source>
        <strain evidence="5">RANSCY</strain>
    </source>
</reference>
<proteinExistence type="predicted"/>
<dbReference type="GO" id="GO:1990904">
    <property type="term" value="C:ribonucleoprotein complex"/>
    <property type="evidence" value="ECO:0007669"/>
    <property type="project" value="UniProtKB-KW"/>
</dbReference>
<dbReference type="Pfam" id="PF00542">
    <property type="entry name" value="Ribosomal_L12"/>
    <property type="match status" value="1"/>
</dbReference>